<keyword evidence="3" id="KW-1185">Reference proteome</keyword>
<comment type="caution">
    <text evidence="2">The sequence shown here is derived from an EMBL/GenBank/DDBJ whole genome shotgun (WGS) entry which is preliminary data.</text>
</comment>
<evidence type="ECO:0000313" key="3">
    <source>
        <dbReference type="Proteomes" id="UP001157418"/>
    </source>
</evidence>
<gene>
    <name evidence="2" type="ORF">LVIROSA_LOCUS20135</name>
</gene>
<evidence type="ECO:0008006" key="4">
    <source>
        <dbReference type="Google" id="ProtNLM"/>
    </source>
</evidence>
<reference evidence="2 3" key="1">
    <citation type="submission" date="2022-01" db="EMBL/GenBank/DDBJ databases">
        <authorList>
            <person name="Xiong W."/>
            <person name="Schranz E."/>
        </authorList>
    </citation>
    <scope>NUCLEOTIDE SEQUENCE [LARGE SCALE GENOMIC DNA]</scope>
</reference>
<name>A0AAU9N4P0_9ASTR</name>
<dbReference type="EMBL" id="CAKMRJ010003334">
    <property type="protein sequence ID" value="CAH1433550.1"/>
    <property type="molecule type" value="Genomic_DNA"/>
</dbReference>
<organism evidence="2 3">
    <name type="scientific">Lactuca virosa</name>
    <dbReference type="NCBI Taxonomy" id="75947"/>
    <lineage>
        <taxon>Eukaryota</taxon>
        <taxon>Viridiplantae</taxon>
        <taxon>Streptophyta</taxon>
        <taxon>Embryophyta</taxon>
        <taxon>Tracheophyta</taxon>
        <taxon>Spermatophyta</taxon>
        <taxon>Magnoliopsida</taxon>
        <taxon>eudicotyledons</taxon>
        <taxon>Gunneridae</taxon>
        <taxon>Pentapetalae</taxon>
        <taxon>asterids</taxon>
        <taxon>campanulids</taxon>
        <taxon>Asterales</taxon>
        <taxon>Asteraceae</taxon>
        <taxon>Cichorioideae</taxon>
        <taxon>Cichorieae</taxon>
        <taxon>Lactucinae</taxon>
        <taxon>Lactuca</taxon>
    </lineage>
</organism>
<evidence type="ECO:0000313" key="2">
    <source>
        <dbReference type="EMBL" id="CAH1433550.1"/>
    </source>
</evidence>
<keyword evidence="1" id="KW-0812">Transmembrane</keyword>
<keyword evidence="1" id="KW-0472">Membrane</keyword>
<feature type="transmembrane region" description="Helical" evidence="1">
    <location>
        <begin position="44"/>
        <end position="62"/>
    </location>
</feature>
<accession>A0AAU9N4P0</accession>
<evidence type="ECO:0000256" key="1">
    <source>
        <dbReference type="SAM" id="Phobius"/>
    </source>
</evidence>
<dbReference type="AlphaFoldDB" id="A0AAU9N4P0"/>
<keyword evidence="1" id="KW-1133">Transmembrane helix</keyword>
<protein>
    <recommendedName>
        <fullName evidence="4">Reticulon-like protein</fullName>
    </recommendedName>
</protein>
<dbReference type="Proteomes" id="UP001157418">
    <property type="component" value="Unassembled WGS sequence"/>
</dbReference>
<feature type="transmembrane region" description="Helical" evidence="1">
    <location>
        <begin position="15"/>
        <end position="32"/>
    </location>
</feature>
<proteinExistence type="predicted"/>
<sequence>MARVFHYFNVVADEFLEYVIVAAGMSTLWRLRGKMPEFYVMSRFFFYFSLLLLFPSSSPLFLRFCLYCIAVEKRVDFMDVVAKKWVGSLRYLEMELIDRFAVIFFS</sequence>